<sequence>MWVALACVCIAAGARAQSDSREVHIADQGTLRGFRDADGDIFTFLDQALPSMPTPIELNMHDDCLVANIFVPDTNSTDLPVMVYIHGGAYIIGSSNFGQYTNLVKTQKVIVVTFNYRLGVHGFLCLGTEDVPGNAGMKDQVALLRWVNRNIASFGGNPNDVTIAGCSAGGGSVDLLTLSPMTVGLFNKVITESGSSLAYTGAQMDPIENAKIYARILNFTNVDDIDALEEFYKTASNELLDFQMEAKMVVAIILFTPCVERETETGEERFLLESPYNILSKGLYPKFPMLYGYTDMEGLIQVGSPFGSFHTIDDMSENFSHYLPLDLQFESEEQREEVAKIVREYYFGAGEINRESILEFVDYYTDILFAYPMLRGLKLRRNANNDTVYLYEYSYVDENTPFVPNTNVRGADHCAQGFAVMDEDTTNATQEYVQMKAMMREMWLNFIISGNPAPENSSLPEWPSVNLVWSPHMALNNNSAASQTLIVEERALFWEDIYEKHYQQPAPPAVADSATSL</sequence>
<dbReference type="STRING" id="104452.A0A0L7L658"/>
<dbReference type="Pfam" id="PF00135">
    <property type="entry name" value="COesterase"/>
    <property type="match status" value="1"/>
</dbReference>
<keyword evidence="9" id="KW-1185">Reference proteome</keyword>
<feature type="chain" id="PRO_5005394648" description="Carboxylic ester hydrolase" evidence="6">
    <location>
        <begin position="17"/>
        <end position="517"/>
    </location>
</feature>
<dbReference type="EC" id="3.1.1.-" evidence="6"/>
<feature type="non-terminal residue" evidence="8">
    <location>
        <position position="517"/>
    </location>
</feature>
<dbReference type="ESTHER" id="9neop-a0a0l7l658">
    <property type="family name" value="Carb_B_Arthropoda"/>
</dbReference>
<dbReference type="SUPFAM" id="SSF53474">
    <property type="entry name" value="alpha/beta-Hydrolases"/>
    <property type="match status" value="1"/>
</dbReference>
<evidence type="ECO:0000256" key="3">
    <source>
        <dbReference type="ARBA" id="ARBA00022801"/>
    </source>
</evidence>
<dbReference type="AlphaFoldDB" id="A0A0L7L658"/>
<evidence type="ECO:0000256" key="2">
    <source>
        <dbReference type="ARBA" id="ARBA00022487"/>
    </source>
</evidence>
<keyword evidence="6" id="KW-0732">Signal</keyword>
<name>A0A0L7L658_OPEBR</name>
<evidence type="ECO:0000256" key="1">
    <source>
        <dbReference type="ARBA" id="ARBA00005964"/>
    </source>
</evidence>
<proteinExistence type="inferred from homology"/>
<protein>
    <recommendedName>
        <fullName evidence="6">Carboxylic ester hydrolase</fullName>
        <ecNumber evidence="6">3.1.1.-</ecNumber>
    </recommendedName>
</protein>
<keyword evidence="2" id="KW-0719">Serine esterase</keyword>
<dbReference type="InterPro" id="IPR050309">
    <property type="entry name" value="Type-B_Carboxylest/Lipase"/>
</dbReference>
<evidence type="ECO:0000259" key="7">
    <source>
        <dbReference type="Pfam" id="PF00135"/>
    </source>
</evidence>
<evidence type="ECO:0000256" key="4">
    <source>
        <dbReference type="ARBA" id="ARBA00023157"/>
    </source>
</evidence>
<dbReference type="InterPro" id="IPR019826">
    <property type="entry name" value="Carboxylesterase_B_AS"/>
</dbReference>
<comment type="caution">
    <text evidence="8">The sequence shown here is derived from an EMBL/GenBank/DDBJ whole genome shotgun (WGS) entry which is preliminary data.</text>
</comment>
<feature type="signal peptide" evidence="6">
    <location>
        <begin position="1"/>
        <end position="16"/>
    </location>
</feature>
<keyword evidence="3 6" id="KW-0378">Hydrolase</keyword>
<keyword evidence="5" id="KW-0325">Glycoprotein</keyword>
<evidence type="ECO:0000256" key="5">
    <source>
        <dbReference type="ARBA" id="ARBA00023180"/>
    </source>
</evidence>
<comment type="similarity">
    <text evidence="1 6">Belongs to the type-B carboxylesterase/lipase family.</text>
</comment>
<dbReference type="Gene3D" id="3.40.50.1820">
    <property type="entry name" value="alpha/beta hydrolase"/>
    <property type="match status" value="1"/>
</dbReference>
<dbReference type="InterPro" id="IPR002018">
    <property type="entry name" value="CarbesteraseB"/>
</dbReference>
<reference evidence="8 9" key="1">
    <citation type="journal article" date="2015" name="Genome Biol. Evol.">
        <title>The genome of winter moth (Operophtera brumata) provides a genomic perspective on sexual dimorphism and phenology.</title>
        <authorList>
            <person name="Derks M.F."/>
            <person name="Smit S."/>
            <person name="Salis L."/>
            <person name="Schijlen E."/>
            <person name="Bossers A."/>
            <person name="Mateman C."/>
            <person name="Pijl A.S."/>
            <person name="de Ridder D."/>
            <person name="Groenen M.A."/>
            <person name="Visser M.E."/>
            <person name="Megens H.J."/>
        </authorList>
    </citation>
    <scope>NUCLEOTIDE SEQUENCE [LARGE SCALE GENOMIC DNA]</scope>
    <source>
        <strain evidence="8">WM2013NL</strain>
        <tissue evidence="8">Head and thorax</tissue>
    </source>
</reference>
<accession>A0A0L7L658</accession>
<organism evidence="8 9">
    <name type="scientific">Operophtera brumata</name>
    <name type="common">Winter moth</name>
    <name type="synonym">Phalaena brumata</name>
    <dbReference type="NCBI Taxonomy" id="104452"/>
    <lineage>
        <taxon>Eukaryota</taxon>
        <taxon>Metazoa</taxon>
        <taxon>Ecdysozoa</taxon>
        <taxon>Arthropoda</taxon>
        <taxon>Hexapoda</taxon>
        <taxon>Insecta</taxon>
        <taxon>Pterygota</taxon>
        <taxon>Neoptera</taxon>
        <taxon>Endopterygota</taxon>
        <taxon>Lepidoptera</taxon>
        <taxon>Glossata</taxon>
        <taxon>Ditrysia</taxon>
        <taxon>Geometroidea</taxon>
        <taxon>Geometridae</taxon>
        <taxon>Larentiinae</taxon>
        <taxon>Operophtera</taxon>
    </lineage>
</organism>
<dbReference type="GO" id="GO:0052689">
    <property type="term" value="F:carboxylic ester hydrolase activity"/>
    <property type="evidence" value="ECO:0007669"/>
    <property type="project" value="UniProtKB-KW"/>
</dbReference>
<dbReference type="EMBL" id="JTDY01002769">
    <property type="protein sequence ID" value="KOB70764.1"/>
    <property type="molecule type" value="Genomic_DNA"/>
</dbReference>
<dbReference type="InterPro" id="IPR029058">
    <property type="entry name" value="AB_hydrolase_fold"/>
</dbReference>
<feature type="domain" description="Carboxylesterase type B" evidence="7">
    <location>
        <begin position="57"/>
        <end position="485"/>
    </location>
</feature>
<evidence type="ECO:0000256" key="6">
    <source>
        <dbReference type="RuleBase" id="RU361235"/>
    </source>
</evidence>
<gene>
    <name evidence="8" type="ORF">OBRU01_10432</name>
</gene>
<dbReference type="PANTHER" id="PTHR11559">
    <property type="entry name" value="CARBOXYLESTERASE"/>
    <property type="match status" value="1"/>
</dbReference>
<keyword evidence="4" id="KW-1015">Disulfide bond</keyword>
<dbReference type="Proteomes" id="UP000037510">
    <property type="component" value="Unassembled WGS sequence"/>
</dbReference>
<dbReference type="PROSITE" id="PS00122">
    <property type="entry name" value="CARBOXYLESTERASE_B_1"/>
    <property type="match status" value="1"/>
</dbReference>
<evidence type="ECO:0000313" key="9">
    <source>
        <dbReference type="Proteomes" id="UP000037510"/>
    </source>
</evidence>
<evidence type="ECO:0000313" key="8">
    <source>
        <dbReference type="EMBL" id="KOB70764.1"/>
    </source>
</evidence>